<organism evidence="1 2">
    <name type="scientific">Solibacillus kalamii</name>
    <dbReference type="NCBI Taxonomy" id="1748298"/>
    <lineage>
        <taxon>Bacteria</taxon>
        <taxon>Bacillati</taxon>
        <taxon>Bacillota</taxon>
        <taxon>Bacilli</taxon>
        <taxon>Bacillales</taxon>
        <taxon>Caryophanaceae</taxon>
        <taxon>Solibacillus</taxon>
    </lineage>
</organism>
<dbReference type="EMBL" id="NHNT01000005">
    <property type="protein sequence ID" value="OUZ39164.1"/>
    <property type="molecule type" value="Genomic_DNA"/>
</dbReference>
<protein>
    <submittedName>
        <fullName evidence="1">Uncharacterized protein</fullName>
    </submittedName>
</protein>
<gene>
    <name evidence="1" type="ORF">CBM15_09905</name>
</gene>
<proteinExistence type="predicted"/>
<keyword evidence="2" id="KW-1185">Reference proteome</keyword>
<dbReference type="Proteomes" id="UP000196594">
    <property type="component" value="Unassembled WGS sequence"/>
</dbReference>
<accession>A0ABX3ZIJ9</accession>
<name>A0ABX3ZIJ9_9BACL</name>
<comment type="caution">
    <text evidence="1">The sequence shown here is derived from an EMBL/GenBank/DDBJ whole genome shotgun (WGS) entry which is preliminary data.</text>
</comment>
<evidence type="ECO:0000313" key="1">
    <source>
        <dbReference type="EMBL" id="OUZ39164.1"/>
    </source>
</evidence>
<reference evidence="1 2" key="1">
    <citation type="journal article" date="2017" name="Int. J. Syst. Evol. Microbiol.">
        <title>Solibacillus kalamii sp. nov., isolated from a high-efficiency particulate arrestance filter system used in the International Space Station.</title>
        <authorList>
            <person name="Checinska Sielaff A."/>
            <person name="Kumar R.M."/>
            <person name="Pal D."/>
            <person name="Mayilraj S."/>
            <person name="Venkateswaran K."/>
        </authorList>
    </citation>
    <scope>NUCLEOTIDE SEQUENCE [LARGE SCALE GENOMIC DNA]</scope>
    <source>
        <strain evidence="1 2">ISSFR-015</strain>
    </source>
</reference>
<sequence>MQLKTLPVPSVIASLDIFPYGNSYKYIGINADIPAYIDEFYLVNGAACDHFGYRDPNEGMKQYLDKAVNLAVRTNQ</sequence>
<evidence type="ECO:0000313" key="2">
    <source>
        <dbReference type="Proteomes" id="UP000196594"/>
    </source>
</evidence>